<accession>A0A316EGQ5</accession>
<dbReference type="InterPro" id="IPR050857">
    <property type="entry name" value="D-2-hydroxyacid_DH"/>
</dbReference>
<comment type="similarity">
    <text evidence="1 4">Belongs to the D-isomer specific 2-hydroxyacid dehydrogenase family.</text>
</comment>
<keyword evidence="2 4" id="KW-0560">Oxidoreductase</keyword>
<evidence type="ECO:0000259" key="5">
    <source>
        <dbReference type="Pfam" id="PF00389"/>
    </source>
</evidence>
<name>A0A316EGQ5_9BACT</name>
<gene>
    <name evidence="7" type="ORF">LV89_00094</name>
</gene>
<dbReference type="PANTHER" id="PTHR42789">
    <property type="entry name" value="D-ISOMER SPECIFIC 2-HYDROXYACID DEHYDROGENASE FAMILY PROTEIN (AFU_ORTHOLOGUE AFUA_6G10090)"/>
    <property type="match status" value="1"/>
</dbReference>
<evidence type="ECO:0000313" key="7">
    <source>
        <dbReference type="EMBL" id="PWK29254.1"/>
    </source>
</evidence>
<keyword evidence="8" id="KW-1185">Reference proteome</keyword>
<feature type="domain" description="D-isomer specific 2-hydroxyacid dehydrogenase catalytic" evidence="5">
    <location>
        <begin position="4"/>
        <end position="310"/>
    </location>
</feature>
<reference evidence="7 8" key="1">
    <citation type="submission" date="2018-05" db="EMBL/GenBank/DDBJ databases">
        <title>Genomic Encyclopedia of Archaeal and Bacterial Type Strains, Phase II (KMG-II): from individual species to whole genera.</title>
        <authorList>
            <person name="Goeker M."/>
        </authorList>
    </citation>
    <scope>NUCLEOTIDE SEQUENCE [LARGE SCALE GENOMIC DNA]</scope>
    <source>
        <strain evidence="7 8">DSM 22214</strain>
    </source>
</reference>
<evidence type="ECO:0000313" key="8">
    <source>
        <dbReference type="Proteomes" id="UP000245489"/>
    </source>
</evidence>
<dbReference type="Proteomes" id="UP000245489">
    <property type="component" value="Unassembled WGS sequence"/>
</dbReference>
<dbReference type="SUPFAM" id="SSF51735">
    <property type="entry name" value="NAD(P)-binding Rossmann-fold domains"/>
    <property type="match status" value="1"/>
</dbReference>
<dbReference type="GO" id="GO:0016616">
    <property type="term" value="F:oxidoreductase activity, acting on the CH-OH group of donors, NAD or NADP as acceptor"/>
    <property type="evidence" value="ECO:0007669"/>
    <property type="project" value="InterPro"/>
</dbReference>
<evidence type="ECO:0000256" key="1">
    <source>
        <dbReference type="ARBA" id="ARBA00005854"/>
    </source>
</evidence>
<dbReference type="InterPro" id="IPR006140">
    <property type="entry name" value="D-isomer_DH_NAD-bd"/>
</dbReference>
<evidence type="ECO:0000256" key="2">
    <source>
        <dbReference type="ARBA" id="ARBA00023002"/>
    </source>
</evidence>
<keyword evidence="3" id="KW-0520">NAD</keyword>
<dbReference type="SUPFAM" id="SSF52283">
    <property type="entry name" value="Formate/glycerate dehydrogenase catalytic domain-like"/>
    <property type="match status" value="1"/>
</dbReference>
<protein>
    <submittedName>
        <fullName evidence="7">D-3-phosphoglycerate dehydrogenase</fullName>
    </submittedName>
</protein>
<sequence>MKKILIVDDLHENIFPLLAEMNFEINYQPNIKRPEILEIIKDYEGLIIRSKTKVDFEFLSHCEKLEFIARAGAGLDLIDLQEVDRRNIKVFAANEGNSDAVAEHTLGMILGLFNKLNWADTEVRQRIWQREQNRGIELKGMTVGIIGFGNMGVAVAQRLMGFGVTVLAYDILDKDWTEYGLLAKKSSMEEIFEKADLVSIHVPLTPQTKMMVNDAFIQKFKKNVFLINTSRGEVASVKAILKGLESGKLRGACLDVLENEKLATLSEEQNQVYTQLFEKKNVILSPHVAGWTVESYRKINEVLVSKIREQVSNADFSLFAKRTD</sequence>
<comment type="caution">
    <text evidence="7">The sequence shown here is derived from an EMBL/GenBank/DDBJ whole genome shotgun (WGS) entry which is preliminary data.</text>
</comment>
<dbReference type="Pfam" id="PF00389">
    <property type="entry name" value="2-Hacid_dh"/>
    <property type="match status" value="1"/>
</dbReference>
<dbReference type="InterPro" id="IPR036291">
    <property type="entry name" value="NAD(P)-bd_dom_sf"/>
</dbReference>
<dbReference type="OrthoDB" id="1522997at2"/>
<evidence type="ECO:0000256" key="3">
    <source>
        <dbReference type="ARBA" id="ARBA00023027"/>
    </source>
</evidence>
<evidence type="ECO:0000256" key="4">
    <source>
        <dbReference type="RuleBase" id="RU003719"/>
    </source>
</evidence>
<dbReference type="AlphaFoldDB" id="A0A316EGQ5"/>
<dbReference type="RefSeq" id="WP_109740889.1">
    <property type="nucleotide sequence ID" value="NZ_QGGO01000001.1"/>
</dbReference>
<dbReference type="Pfam" id="PF02826">
    <property type="entry name" value="2-Hacid_dh_C"/>
    <property type="match status" value="1"/>
</dbReference>
<proteinExistence type="inferred from homology"/>
<evidence type="ECO:0000259" key="6">
    <source>
        <dbReference type="Pfam" id="PF02826"/>
    </source>
</evidence>
<dbReference type="GO" id="GO:0051287">
    <property type="term" value="F:NAD binding"/>
    <property type="evidence" value="ECO:0007669"/>
    <property type="project" value="InterPro"/>
</dbReference>
<dbReference type="Gene3D" id="3.40.50.720">
    <property type="entry name" value="NAD(P)-binding Rossmann-like Domain"/>
    <property type="match status" value="2"/>
</dbReference>
<feature type="domain" description="D-isomer specific 2-hydroxyacid dehydrogenase NAD-binding" evidence="6">
    <location>
        <begin position="106"/>
        <end position="289"/>
    </location>
</feature>
<organism evidence="7 8">
    <name type="scientific">Arcicella aurantiaca</name>
    <dbReference type="NCBI Taxonomy" id="591202"/>
    <lineage>
        <taxon>Bacteria</taxon>
        <taxon>Pseudomonadati</taxon>
        <taxon>Bacteroidota</taxon>
        <taxon>Cytophagia</taxon>
        <taxon>Cytophagales</taxon>
        <taxon>Flectobacillaceae</taxon>
        <taxon>Arcicella</taxon>
    </lineage>
</organism>
<dbReference type="EMBL" id="QGGO01000001">
    <property type="protein sequence ID" value="PWK29254.1"/>
    <property type="molecule type" value="Genomic_DNA"/>
</dbReference>
<dbReference type="PANTHER" id="PTHR42789:SF1">
    <property type="entry name" value="D-ISOMER SPECIFIC 2-HYDROXYACID DEHYDROGENASE FAMILY PROTEIN (AFU_ORTHOLOGUE AFUA_6G10090)"/>
    <property type="match status" value="1"/>
</dbReference>
<dbReference type="InterPro" id="IPR006139">
    <property type="entry name" value="D-isomer_2_OHA_DH_cat_dom"/>
</dbReference>